<proteinExistence type="predicted"/>
<dbReference type="KEGG" id="ngr:NAEGRDRAFT_66781"/>
<accession>D2VDB0</accession>
<dbReference type="AlphaFoldDB" id="D2VDB0"/>
<dbReference type="GeneID" id="8850335"/>
<dbReference type="VEuPathDB" id="AmoebaDB:NAEGRDRAFT_66781"/>
<dbReference type="EMBL" id="GG738864">
    <property type="protein sequence ID" value="EFC45201.1"/>
    <property type="molecule type" value="Genomic_DNA"/>
</dbReference>
<evidence type="ECO:0000313" key="1">
    <source>
        <dbReference type="EMBL" id="EFC45201.1"/>
    </source>
</evidence>
<name>D2VDB0_NAEGR</name>
<reference evidence="1 2" key="1">
    <citation type="journal article" date="2010" name="Cell">
        <title>The genome of Naegleria gruberi illuminates early eukaryotic versatility.</title>
        <authorList>
            <person name="Fritz-Laylin L.K."/>
            <person name="Prochnik S.E."/>
            <person name="Ginger M.L."/>
            <person name="Dacks J.B."/>
            <person name="Carpenter M.L."/>
            <person name="Field M.C."/>
            <person name="Kuo A."/>
            <person name="Paredez A."/>
            <person name="Chapman J."/>
            <person name="Pham J."/>
            <person name="Shu S."/>
            <person name="Neupane R."/>
            <person name="Cipriano M."/>
            <person name="Mancuso J."/>
            <person name="Tu H."/>
            <person name="Salamov A."/>
            <person name="Lindquist E."/>
            <person name="Shapiro H."/>
            <person name="Lucas S."/>
            <person name="Grigoriev I.V."/>
            <person name="Cande W.Z."/>
            <person name="Fulton C."/>
            <person name="Rokhsar D.S."/>
            <person name="Dawson S.C."/>
        </authorList>
    </citation>
    <scope>NUCLEOTIDE SEQUENCE [LARGE SCALE GENOMIC DNA]</scope>
    <source>
        <strain evidence="1 2">NEG-M</strain>
    </source>
</reference>
<keyword evidence="2" id="KW-1185">Reference proteome</keyword>
<organism evidence="2">
    <name type="scientific">Naegleria gruberi</name>
    <name type="common">Amoeba</name>
    <dbReference type="NCBI Taxonomy" id="5762"/>
    <lineage>
        <taxon>Eukaryota</taxon>
        <taxon>Discoba</taxon>
        <taxon>Heterolobosea</taxon>
        <taxon>Tetramitia</taxon>
        <taxon>Eutetramitia</taxon>
        <taxon>Vahlkampfiidae</taxon>
        <taxon>Naegleria</taxon>
    </lineage>
</organism>
<dbReference type="InParanoid" id="D2VDB0"/>
<protein>
    <submittedName>
        <fullName evidence="1">Predicted protein</fullName>
    </submittedName>
</protein>
<dbReference type="RefSeq" id="XP_002677945.1">
    <property type="nucleotide sequence ID" value="XM_002677899.1"/>
</dbReference>
<dbReference type="Proteomes" id="UP000006671">
    <property type="component" value="Unassembled WGS sequence"/>
</dbReference>
<evidence type="ECO:0000313" key="2">
    <source>
        <dbReference type="Proteomes" id="UP000006671"/>
    </source>
</evidence>
<gene>
    <name evidence="1" type="ORF">NAEGRDRAFT_66781</name>
</gene>
<sequence length="343" mass="39964">MQVLNLTNVYALNHVFSPSHLPHFHTDDHVETEFVEKQHSILLLPEMIQSVGYEFLTNNPENDKNYDSHKSTPFLFYKFRSNRGLTGHVIYNVLQRKRQVDHSPQTFQPKKKKKEDRLVTVRMIDVSDSPIFHPNKYALSGSALTASLGKHTQFFSDHYVTIKRREIGKVEEMEPNIPHYPSDQNFEESEGTFTERDELEGLDEWVEEHFLKNRTEFDYLKVMRHRMLNFKSKLRSGKGGSAHSSNVEINSMKIIENLGYSSKIRIDVLIEMTKLMEIEILNQILTDLQKQREIERSDMLQVEKSISGENNSDILLEDKLLMNYDSLFETPTPKPIVSSTSKM</sequence>